<protein>
    <submittedName>
        <fullName evidence="1">Uncharacterized protein</fullName>
    </submittedName>
</protein>
<dbReference type="PANTHER" id="PTHR34656">
    <property type="entry name" value="PYRROLINE-5-CARBOXYLATE REDUCTASE"/>
    <property type="match status" value="1"/>
</dbReference>
<keyword evidence="2" id="KW-1185">Reference proteome</keyword>
<dbReference type="AlphaFoldDB" id="A0A8K0IDE8"/>
<reference evidence="1" key="2">
    <citation type="submission" date="2019-07" db="EMBL/GenBank/DDBJ databases">
        <authorList>
            <person name="Yang Y."/>
            <person name="Bocs S."/>
            <person name="Baudouin L."/>
        </authorList>
    </citation>
    <scope>NUCLEOTIDE SEQUENCE</scope>
    <source>
        <tissue evidence="1">Spear leaf of Hainan Tall coconut</tissue>
    </source>
</reference>
<evidence type="ECO:0000313" key="1">
    <source>
        <dbReference type="EMBL" id="KAG1347506.1"/>
    </source>
</evidence>
<comment type="caution">
    <text evidence="1">The sequence shown here is derived from an EMBL/GenBank/DDBJ whole genome shotgun (WGS) entry which is preliminary data.</text>
</comment>
<name>A0A8K0IDE8_COCNU</name>
<sequence>MPPCSTARSSACSPWGGAHGGNAVNDGHLDDILVLLAFTKKPRQALVVDDCRITANITIFAFKILLQERNLVTAITTILSVCK</sequence>
<accession>A0A8K0IDE8</accession>
<dbReference type="Proteomes" id="UP000797356">
    <property type="component" value="Chromosome 6"/>
</dbReference>
<proteinExistence type="predicted"/>
<dbReference type="PANTHER" id="PTHR34656:SF1">
    <property type="entry name" value="PYRROLINE-5-CARBOXYLATE REDUCTASE"/>
    <property type="match status" value="1"/>
</dbReference>
<dbReference type="EMBL" id="CM017877">
    <property type="protein sequence ID" value="KAG1347506.1"/>
    <property type="molecule type" value="Genomic_DNA"/>
</dbReference>
<gene>
    <name evidence="1" type="ORF">COCNU_06G013350</name>
</gene>
<organism evidence="1 2">
    <name type="scientific">Cocos nucifera</name>
    <name type="common">Coconut palm</name>
    <dbReference type="NCBI Taxonomy" id="13894"/>
    <lineage>
        <taxon>Eukaryota</taxon>
        <taxon>Viridiplantae</taxon>
        <taxon>Streptophyta</taxon>
        <taxon>Embryophyta</taxon>
        <taxon>Tracheophyta</taxon>
        <taxon>Spermatophyta</taxon>
        <taxon>Magnoliopsida</taxon>
        <taxon>Liliopsida</taxon>
        <taxon>Arecaceae</taxon>
        <taxon>Arecoideae</taxon>
        <taxon>Cocoseae</taxon>
        <taxon>Attaleinae</taxon>
        <taxon>Cocos</taxon>
    </lineage>
</organism>
<evidence type="ECO:0000313" key="2">
    <source>
        <dbReference type="Proteomes" id="UP000797356"/>
    </source>
</evidence>
<dbReference type="OrthoDB" id="1105491at2759"/>
<reference evidence="1" key="1">
    <citation type="journal article" date="2017" name="Gigascience">
        <title>The genome draft of coconut (Cocos nucifera).</title>
        <authorList>
            <person name="Xiao Y."/>
            <person name="Xu P."/>
            <person name="Fan H."/>
            <person name="Baudouin L."/>
            <person name="Xia W."/>
            <person name="Bocs S."/>
            <person name="Xu J."/>
            <person name="Li Q."/>
            <person name="Guo A."/>
            <person name="Zhou L."/>
            <person name="Li J."/>
            <person name="Wu Y."/>
            <person name="Ma Z."/>
            <person name="Armero A."/>
            <person name="Issali A.E."/>
            <person name="Liu N."/>
            <person name="Peng M."/>
            <person name="Yang Y."/>
        </authorList>
    </citation>
    <scope>NUCLEOTIDE SEQUENCE</scope>
    <source>
        <tissue evidence="1">Spear leaf of Hainan Tall coconut</tissue>
    </source>
</reference>